<evidence type="ECO:0000259" key="1">
    <source>
        <dbReference type="Pfam" id="PF02955"/>
    </source>
</evidence>
<evidence type="ECO:0000313" key="2">
    <source>
        <dbReference type="EMBL" id="KGM01283.1"/>
    </source>
</evidence>
<reference evidence="2 3" key="1">
    <citation type="submission" date="2013-10" db="EMBL/GenBank/DDBJ databases">
        <authorList>
            <person name="Wang G."/>
            <person name="Zhuang W."/>
        </authorList>
    </citation>
    <scope>NUCLEOTIDE SEQUENCE [LARGE SCALE GENOMIC DNA]</scope>
    <source>
        <strain evidence="2 3">DSM 20118</strain>
    </source>
</reference>
<accession>A0A0A0B511</accession>
<feature type="domain" description="Prokaryotic glutathione synthetase ATP-binding" evidence="1">
    <location>
        <begin position="153"/>
        <end position="253"/>
    </location>
</feature>
<dbReference type="Proteomes" id="UP000029833">
    <property type="component" value="Unassembled WGS sequence"/>
</dbReference>
<dbReference type="OrthoDB" id="3373978at2"/>
<dbReference type="AlphaFoldDB" id="A0A0A0B511"/>
<dbReference type="InterPro" id="IPR004218">
    <property type="entry name" value="GSHS_ATP-bd"/>
</dbReference>
<dbReference type="PANTHER" id="PTHR39217">
    <property type="match status" value="1"/>
</dbReference>
<dbReference type="Gene3D" id="3.30.470.20">
    <property type="entry name" value="ATP-grasp fold, B domain"/>
    <property type="match status" value="1"/>
</dbReference>
<name>A0A0A0B511_9CELL</name>
<dbReference type="SUPFAM" id="SSF56059">
    <property type="entry name" value="Glutathione synthetase ATP-binding domain-like"/>
    <property type="match status" value="1"/>
</dbReference>
<proteinExistence type="predicted"/>
<dbReference type="PANTHER" id="PTHR39217:SF1">
    <property type="entry name" value="GLUTATHIONE SYNTHETASE"/>
    <property type="match status" value="1"/>
</dbReference>
<gene>
    <name evidence="2" type="ORF">Q760_02625</name>
</gene>
<dbReference type="STRING" id="1408250.Q760_02625"/>
<keyword evidence="3" id="KW-1185">Reference proteome</keyword>
<protein>
    <recommendedName>
        <fullName evidence="1">Prokaryotic glutathione synthetase ATP-binding domain-containing protein</fullName>
    </recommendedName>
</protein>
<evidence type="ECO:0000313" key="3">
    <source>
        <dbReference type="Proteomes" id="UP000029833"/>
    </source>
</evidence>
<dbReference type="GO" id="GO:0004363">
    <property type="term" value="F:glutathione synthase activity"/>
    <property type="evidence" value="ECO:0007669"/>
    <property type="project" value="InterPro"/>
</dbReference>
<dbReference type="EMBL" id="AXNT01000117">
    <property type="protein sequence ID" value="KGM01283.1"/>
    <property type="molecule type" value="Genomic_DNA"/>
</dbReference>
<comment type="caution">
    <text evidence="2">The sequence shown here is derived from an EMBL/GenBank/DDBJ whole genome shotgun (WGS) entry which is preliminary data.</text>
</comment>
<dbReference type="GO" id="GO:0005524">
    <property type="term" value="F:ATP binding"/>
    <property type="evidence" value="ECO:0007669"/>
    <property type="project" value="InterPro"/>
</dbReference>
<organism evidence="2 3">
    <name type="scientific">Cellulomonas cellasea DSM 20118</name>
    <dbReference type="NCBI Taxonomy" id="1408250"/>
    <lineage>
        <taxon>Bacteria</taxon>
        <taxon>Bacillati</taxon>
        <taxon>Actinomycetota</taxon>
        <taxon>Actinomycetes</taxon>
        <taxon>Micrococcales</taxon>
        <taxon>Cellulomonadaceae</taxon>
        <taxon>Cellulomonas</taxon>
    </lineage>
</organism>
<dbReference type="Pfam" id="PF02955">
    <property type="entry name" value="GSH-S_ATP"/>
    <property type="match status" value="1"/>
</dbReference>
<sequence length="311" mass="32619">MSRLALRGVEDGLTPGARVSGRRVACEHRPVPPHVLLLTFDDPDGHDIETPGVVAALRARGATVTVSPWREPSVTRVPADVVVIRSTWDYQEHPDEFRAVLGAFAAPVLNPLDVVGWNLHKSYLLELARAGVPVVPTALVPAGSDEPVPAVDAPEVVLKPAISANAWGLGRFATGSAEAADHLRTLTATGDVLVQPYLPEILAGERSVVVIGGRVSHAVRKTPAAGEFRVQAEYGGTDTAHTPTAAEIAVAHAALACVPGGPEALLYARVDLVGPEDAPLLIELELVEPELFLDLAPGSADRFAAALLARA</sequence>
<dbReference type="InterPro" id="IPR053191">
    <property type="entry name" value="DcsG_Biosynth_Enzyme"/>
</dbReference>